<organism evidence="2">
    <name type="scientific">Opuntia streptacantha</name>
    <name type="common">Prickly pear cactus</name>
    <name type="synonym">Opuntia cardona</name>
    <dbReference type="NCBI Taxonomy" id="393608"/>
    <lineage>
        <taxon>Eukaryota</taxon>
        <taxon>Viridiplantae</taxon>
        <taxon>Streptophyta</taxon>
        <taxon>Embryophyta</taxon>
        <taxon>Tracheophyta</taxon>
        <taxon>Spermatophyta</taxon>
        <taxon>Magnoliopsida</taxon>
        <taxon>eudicotyledons</taxon>
        <taxon>Gunneridae</taxon>
        <taxon>Pentapetalae</taxon>
        <taxon>Caryophyllales</taxon>
        <taxon>Cactineae</taxon>
        <taxon>Cactaceae</taxon>
        <taxon>Opuntioideae</taxon>
        <taxon>Opuntia</taxon>
    </lineage>
</organism>
<name>A0A7C8ZTJ5_OPUST</name>
<sequence>MSSGPLSSLPSRNILSSHFIKSPLICFINFIIFFFFPSIISLFYQILFPRIILGQNAIVLLRRRQKGRVRSGLQFAAFTRAACAKVPLQVSQDSLASLFWLVSLVLYMVLDNR</sequence>
<keyword evidence="1" id="KW-1133">Transmembrane helix</keyword>
<dbReference type="EMBL" id="GISG01164040">
    <property type="protein sequence ID" value="MBA4650210.1"/>
    <property type="molecule type" value="Transcribed_RNA"/>
</dbReference>
<protein>
    <submittedName>
        <fullName evidence="2">Uncharacterized protein</fullName>
    </submittedName>
</protein>
<accession>A0A7C8ZTJ5</accession>
<dbReference type="AlphaFoldDB" id="A0A7C8ZTJ5"/>
<evidence type="ECO:0000313" key="2">
    <source>
        <dbReference type="EMBL" id="MBA4650210.1"/>
    </source>
</evidence>
<feature type="transmembrane region" description="Helical" evidence="1">
    <location>
        <begin position="20"/>
        <end position="48"/>
    </location>
</feature>
<keyword evidence="1" id="KW-0472">Membrane</keyword>
<reference evidence="2" key="1">
    <citation type="journal article" date="2013" name="J. Plant Res.">
        <title>Effect of fungi and light on seed germination of three Opuntia species from semiarid lands of central Mexico.</title>
        <authorList>
            <person name="Delgado-Sanchez P."/>
            <person name="Jimenez-Bremont J.F."/>
            <person name="Guerrero-Gonzalez Mde L."/>
            <person name="Flores J."/>
        </authorList>
    </citation>
    <scope>NUCLEOTIDE SEQUENCE</scope>
    <source>
        <tissue evidence="2">Cladode</tissue>
    </source>
</reference>
<evidence type="ECO:0000256" key="1">
    <source>
        <dbReference type="SAM" id="Phobius"/>
    </source>
</evidence>
<proteinExistence type="predicted"/>
<reference evidence="2" key="2">
    <citation type="submission" date="2020-07" db="EMBL/GenBank/DDBJ databases">
        <authorList>
            <person name="Vera ALvarez R."/>
            <person name="Arias-Moreno D.M."/>
            <person name="Jimenez-Jacinto V."/>
            <person name="Jimenez-Bremont J.F."/>
            <person name="Swaminathan K."/>
            <person name="Moose S.P."/>
            <person name="Guerrero-Gonzalez M.L."/>
            <person name="Marino-Ramirez L."/>
            <person name="Landsman D."/>
            <person name="Rodriguez-Kessler M."/>
            <person name="Delgado-Sanchez P."/>
        </authorList>
    </citation>
    <scope>NUCLEOTIDE SEQUENCE</scope>
    <source>
        <tissue evidence="2">Cladode</tissue>
    </source>
</reference>
<keyword evidence="1" id="KW-0812">Transmembrane</keyword>